<protein>
    <recommendedName>
        <fullName evidence="2">PD-(D/E)XK endonuclease-like domain-containing protein</fullName>
    </recommendedName>
</protein>
<evidence type="ECO:0000313" key="1">
    <source>
        <dbReference type="EMBL" id="SVA95321.1"/>
    </source>
</evidence>
<proteinExistence type="predicted"/>
<dbReference type="InterPro" id="IPR011604">
    <property type="entry name" value="PDDEXK-like_dom_sf"/>
</dbReference>
<gene>
    <name evidence="1" type="ORF">METZ01_LOCUS148175</name>
</gene>
<evidence type="ECO:0008006" key="2">
    <source>
        <dbReference type="Google" id="ProtNLM"/>
    </source>
</evidence>
<organism evidence="1">
    <name type="scientific">marine metagenome</name>
    <dbReference type="NCBI Taxonomy" id="408172"/>
    <lineage>
        <taxon>unclassified sequences</taxon>
        <taxon>metagenomes</taxon>
        <taxon>ecological metagenomes</taxon>
    </lineage>
</organism>
<sequence length="215" mass="25246">MSRTLLEGKRVYQTPDGNKLASVTTILDATKDKTHLNRWRKKVGYEKAKQITKEAASRGTTMHKHLETYINKGVWQTPGSNPYHQQAFEMAKIIYKNALVDVNEIWGCEVGLYFPKIYAGTTDLLGLYKGEPTIVDFKQSNKYKREEWVTDYYLQLVAYAEAHNEVYGTKINEGHVFLCTKDLKYQQFDLTPENYNEYKDMWWKRVEKYYTNHAD</sequence>
<dbReference type="PANTHER" id="PTHR31340:SF3">
    <property type="entry name" value="MITOCHONDRIAL GENOME MAINTENANCE EXONUCLEASE 1"/>
    <property type="match status" value="1"/>
</dbReference>
<dbReference type="PANTHER" id="PTHR31340">
    <property type="entry name" value="MITOCHONDRIAL GENOME MAINTENANCE EXONUCLEASE 1"/>
    <property type="match status" value="1"/>
</dbReference>
<dbReference type="Gene3D" id="3.90.320.10">
    <property type="match status" value="1"/>
</dbReference>
<dbReference type="EMBL" id="UINC01023513">
    <property type="protein sequence ID" value="SVA95321.1"/>
    <property type="molecule type" value="Genomic_DNA"/>
</dbReference>
<reference evidence="1" key="1">
    <citation type="submission" date="2018-05" db="EMBL/GenBank/DDBJ databases">
        <authorList>
            <person name="Lanie J.A."/>
            <person name="Ng W.-L."/>
            <person name="Kazmierczak K.M."/>
            <person name="Andrzejewski T.M."/>
            <person name="Davidsen T.M."/>
            <person name="Wayne K.J."/>
            <person name="Tettelin H."/>
            <person name="Glass J.I."/>
            <person name="Rusch D."/>
            <person name="Podicherti R."/>
            <person name="Tsui H.-C.T."/>
            <person name="Winkler M.E."/>
        </authorList>
    </citation>
    <scope>NUCLEOTIDE SEQUENCE</scope>
</reference>
<dbReference type="AlphaFoldDB" id="A0A382A270"/>
<name>A0A382A270_9ZZZZ</name>
<accession>A0A382A270</accession>